<dbReference type="InterPro" id="IPR002197">
    <property type="entry name" value="HTH_Fis"/>
</dbReference>
<organism evidence="13 14">
    <name type="scientific">Novosphingobium chloroacetimidivorans</name>
    <dbReference type="NCBI Taxonomy" id="1428314"/>
    <lineage>
        <taxon>Bacteria</taxon>
        <taxon>Pseudomonadati</taxon>
        <taxon>Pseudomonadota</taxon>
        <taxon>Alphaproteobacteria</taxon>
        <taxon>Sphingomonadales</taxon>
        <taxon>Sphingomonadaceae</taxon>
        <taxon>Novosphingobium</taxon>
    </lineage>
</organism>
<evidence type="ECO:0000256" key="10">
    <source>
        <dbReference type="ARBA" id="ARBA00023159"/>
    </source>
</evidence>
<keyword evidence="2" id="KW-0963">Cytoplasm</keyword>
<evidence type="ECO:0000256" key="11">
    <source>
        <dbReference type="ARBA" id="ARBA00023163"/>
    </source>
</evidence>
<keyword evidence="7" id="KW-0902">Two-component regulatory system</keyword>
<dbReference type="GO" id="GO:0005737">
    <property type="term" value="C:cytoplasm"/>
    <property type="evidence" value="ECO:0007669"/>
    <property type="project" value="UniProtKB-SubCell"/>
</dbReference>
<reference evidence="13 14" key="1">
    <citation type="submission" date="2020-08" db="EMBL/GenBank/DDBJ databases">
        <title>Functional genomics of gut bacteria from endangered species of beetles.</title>
        <authorList>
            <person name="Carlos-Shanley C."/>
        </authorList>
    </citation>
    <scope>NUCLEOTIDE SEQUENCE [LARGE SCALE GENOMIC DNA]</scope>
    <source>
        <strain evidence="13 14">S00245</strain>
    </source>
</reference>
<dbReference type="SUPFAM" id="SSF46689">
    <property type="entry name" value="Homeodomain-like"/>
    <property type="match status" value="1"/>
</dbReference>
<keyword evidence="3" id="KW-0678">Repressor</keyword>
<dbReference type="GO" id="GO:0006355">
    <property type="term" value="P:regulation of DNA-templated transcription"/>
    <property type="evidence" value="ECO:0007669"/>
    <property type="project" value="InterPro"/>
</dbReference>
<gene>
    <name evidence="13" type="ORF">HNO88_003709</name>
</gene>
<dbReference type="GO" id="GO:0000160">
    <property type="term" value="P:phosphorelay signal transduction system"/>
    <property type="evidence" value="ECO:0007669"/>
    <property type="project" value="UniProtKB-KW"/>
</dbReference>
<evidence type="ECO:0000256" key="4">
    <source>
        <dbReference type="ARBA" id="ARBA00022553"/>
    </source>
</evidence>
<evidence type="ECO:0000256" key="6">
    <source>
        <dbReference type="ARBA" id="ARBA00022840"/>
    </source>
</evidence>
<dbReference type="InterPro" id="IPR027417">
    <property type="entry name" value="P-loop_NTPase"/>
</dbReference>
<keyword evidence="9 13" id="KW-0238">DNA-binding</keyword>
<dbReference type="AlphaFoldDB" id="A0A7W7KCQ9"/>
<keyword evidence="6" id="KW-0067">ATP-binding</keyword>
<evidence type="ECO:0000256" key="5">
    <source>
        <dbReference type="ARBA" id="ARBA00022741"/>
    </source>
</evidence>
<dbReference type="InterPro" id="IPR002078">
    <property type="entry name" value="Sigma_54_int"/>
</dbReference>
<protein>
    <submittedName>
        <fullName evidence="13">DNA-binding NtrC family response regulator</fullName>
    </submittedName>
</protein>
<dbReference type="Gene3D" id="1.10.10.60">
    <property type="entry name" value="Homeodomain-like"/>
    <property type="match status" value="1"/>
</dbReference>
<accession>A0A7W7KCQ9</accession>
<dbReference type="InterPro" id="IPR009057">
    <property type="entry name" value="Homeodomain-like_sf"/>
</dbReference>
<dbReference type="Gene3D" id="1.10.8.60">
    <property type="match status" value="1"/>
</dbReference>
<dbReference type="GO" id="GO:0005524">
    <property type="term" value="F:ATP binding"/>
    <property type="evidence" value="ECO:0007669"/>
    <property type="project" value="UniProtKB-KW"/>
</dbReference>
<proteinExistence type="predicted"/>
<dbReference type="GO" id="GO:0043565">
    <property type="term" value="F:sequence-specific DNA binding"/>
    <property type="evidence" value="ECO:0007669"/>
    <property type="project" value="InterPro"/>
</dbReference>
<dbReference type="EMBL" id="JACHLR010000020">
    <property type="protein sequence ID" value="MBB4860366.1"/>
    <property type="molecule type" value="Genomic_DNA"/>
</dbReference>
<comment type="subcellular location">
    <subcellularLocation>
        <location evidence="1">Cytoplasm</location>
    </subcellularLocation>
</comment>
<evidence type="ECO:0000313" key="14">
    <source>
        <dbReference type="Proteomes" id="UP000555448"/>
    </source>
</evidence>
<evidence type="ECO:0000256" key="2">
    <source>
        <dbReference type="ARBA" id="ARBA00022490"/>
    </source>
</evidence>
<dbReference type="Pfam" id="PF25601">
    <property type="entry name" value="AAA_lid_14"/>
    <property type="match status" value="1"/>
</dbReference>
<evidence type="ECO:0000313" key="13">
    <source>
        <dbReference type="EMBL" id="MBB4860366.1"/>
    </source>
</evidence>
<name>A0A7W7KCQ9_9SPHN</name>
<keyword evidence="14" id="KW-1185">Reference proteome</keyword>
<evidence type="ECO:0000256" key="9">
    <source>
        <dbReference type="ARBA" id="ARBA00023125"/>
    </source>
</evidence>
<evidence type="ECO:0000256" key="8">
    <source>
        <dbReference type="ARBA" id="ARBA00023015"/>
    </source>
</evidence>
<dbReference type="InterPro" id="IPR058031">
    <property type="entry name" value="AAA_lid_NorR"/>
</dbReference>
<evidence type="ECO:0000259" key="12">
    <source>
        <dbReference type="PROSITE" id="PS50045"/>
    </source>
</evidence>
<feature type="domain" description="Sigma-54 factor interaction" evidence="12">
    <location>
        <begin position="1"/>
        <end position="173"/>
    </location>
</feature>
<dbReference type="Proteomes" id="UP000555448">
    <property type="component" value="Unassembled WGS sequence"/>
</dbReference>
<keyword evidence="11" id="KW-0804">Transcription</keyword>
<evidence type="ECO:0000256" key="7">
    <source>
        <dbReference type="ARBA" id="ARBA00023012"/>
    </source>
</evidence>
<evidence type="ECO:0000256" key="3">
    <source>
        <dbReference type="ARBA" id="ARBA00022491"/>
    </source>
</evidence>
<sequence length="274" mass="30431">MRSYSESALTSALFGHEKGAFPGAFAKHVGALQHCYGGTLVLQEVNRMPASVQQRLAAALSDGRLRPLGASHSFDLNVRILATSNQPLNEIFQANSFCADLSKALGATRLEMPPLRERVGDIPALSRFFLSIFQQRSRTREVTINDGAYDRLCSYDWPGNIRQLRSVLLRASALCDGDALTADHFPALNEWTIRTSPGDLVTRRVPDEAGVEIYGADGHLRTLEQIEADVIQLAIGRYSGRMTEIARRLRIGRSTLYRKLNNLEAGPLTDRRHR</sequence>
<comment type="caution">
    <text evidence="13">The sequence shown here is derived from an EMBL/GenBank/DDBJ whole genome shotgun (WGS) entry which is preliminary data.</text>
</comment>
<keyword evidence="10" id="KW-0010">Activator</keyword>
<dbReference type="PANTHER" id="PTHR32071">
    <property type="entry name" value="TRANSCRIPTIONAL REGULATORY PROTEIN"/>
    <property type="match status" value="1"/>
</dbReference>
<dbReference type="PROSITE" id="PS50045">
    <property type="entry name" value="SIGMA54_INTERACT_4"/>
    <property type="match status" value="1"/>
</dbReference>
<dbReference type="Gene3D" id="3.40.50.300">
    <property type="entry name" value="P-loop containing nucleotide triphosphate hydrolases"/>
    <property type="match status" value="1"/>
</dbReference>
<evidence type="ECO:0000256" key="1">
    <source>
        <dbReference type="ARBA" id="ARBA00004496"/>
    </source>
</evidence>
<dbReference type="SUPFAM" id="SSF52540">
    <property type="entry name" value="P-loop containing nucleoside triphosphate hydrolases"/>
    <property type="match status" value="1"/>
</dbReference>
<dbReference type="Pfam" id="PF00158">
    <property type="entry name" value="Sigma54_activat"/>
    <property type="match status" value="1"/>
</dbReference>
<keyword evidence="5" id="KW-0547">Nucleotide-binding</keyword>
<keyword evidence="4" id="KW-0597">Phosphoprotein</keyword>
<dbReference type="PANTHER" id="PTHR32071:SF95">
    <property type="entry name" value="DNA-BINDING TRANSCRIPTIONAL REGULATOR NTRC"/>
    <property type="match status" value="1"/>
</dbReference>
<keyword evidence="8" id="KW-0805">Transcription regulation</keyword>
<dbReference type="Pfam" id="PF02954">
    <property type="entry name" value="HTH_8"/>
    <property type="match status" value="1"/>
</dbReference>